<evidence type="ECO:0000256" key="3">
    <source>
        <dbReference type="ARBA" id="ARBA00023002"/>
    </source>
</evidence>
<evidence type="ECO:0000313" key="8">
    <source>
        <dbReference type="EMBL" id="MDC7683200.1"/>
    </source>
</evidence>
<dbReference type="Gene3D" id="3.40.30.10">
    <property type="entry name" value="Glutaredoxin"/>
    <property type="match status" value="1"/>
</dbReference>
<keyword evidence="2" id="KW-0059">Arsenical resistance</keyword>
<dbReference type="InterPro" id="IPR036249">
    <property type="entry name" value="Thioredoxin-like_sf"/>
</dbReference>
<dbReference type="NCBIfam" id="TIGR00014">
    <property type="entry name" value="arsC"/>
    <property type="match status" value="1"/>
</dbReference>
<keyword evidence="9" id="KW-1185">Reference proteome</keyword>
<dbReference type="PROSITE" id="PS51353">
    <property type="entry name" value="ARSC"/>
    <property type="match status" value="1"/>
</dbReference>
<comment type="catalytic activity">
    <reaction evidence="7">
        <text>[glutaredoxin]-dithiol + arsenate + glutathione + H(+) = glutathionyl-S-S-[glutaredoxin] + arsenite + H2O</text>
        <dbReference type="Rhea" id="RHEA:22016"/>
        <dbReference type="Rhea" id="RHEA-COMP:10729"/>
        <dbReference type="Rhea" id="RHEA-COMP:17668"/>
        <dbReference type="ChEBI" id="CHEBI:15377"/>
        <dbReference type="ChEBI" id="CHEBI:15378"/>
        <dbReference type="ChEBI" id="CHEBI:29242"/>
        <dbReference type="ChEBI" id="CHEBI:29950"/>
        <dbReference type="ChEBI" id="CHEBI:48597"/>
        <dbReference type="ChEBI" id="CHEBI:57925"/>
        <dbReference type="ChEBI" id="CHEBI:146199"/>
        <dbReference type="EC" id="1.20.4.1"/>
    </reaction>
</comment>
<dbReference type="Proteomes" id="UP001214854">
    <property type="component" value="Unassembled WGS sequence"/>
</dbReference>
<dbReference type="EMBL" id="JAQQKX010000005">
    <property type="protein sequence ID" value="MDC7683200.1"/>
    <property type="molecule type" value="Genomic_DNA"/>
</dbReference>
<evidence type="ECO:0000256" key="6">
    <source>
        <dbReference type="PROSITE-ProRule" id="PRU01282"/>
    </source>
</evidence>
<evidence type="ECO:0000256" key="4">
    <source>
        <dbReference type="ARBA" id="ARBA00038969"/>
    </source>
</evidence>
<comment type="similarity">
    <text evidence="1 6 7">Belongs to the ArsC family.</text>
</comment>
<comment type="caution">
    <text evidence="8">The sequence shown here is derived from an EMBL/GenBank/DDBJ whole genome shotgun (WGS) entry which is preliminary data.</text>
</comment>
<dbReference type="GO" id="GO:0008794">
    <property type="term" value="F:arsenate reductase (glutaredoxin) activity"/>
    <property type="evidence" value="ECO:0007669"/>
    <property type="project" value="UniProtKB-EC"/>
</dbReference>
<keyword evidence="3 7" id="KW-0560">Oxidoreductase</keyword>
<dbReference type="InterPro" id="IPR006659">
    <property type="entry name" value="Arsenate_reductase"/>
</dbReference>
<sequence>MSDFPVTIYHNPRCSTSRTALSLLQDKGYNPEIVEYLNVGWTEQTLLSLAAKSGGLKGLLRGKEPLAQELGLLKPRVREATILKAMIKHPILVERPIIDTPKGVVVARPMERINDVMDRVIV</sequence>
<dbReference type="InterPro" id="IPR006660">
    <property type="entry name" value="Arsenate_reductase-like"/>
</dbReference>
<protein>
    <recommendedName>
        <fullName evidence="5 7">Arsenate reductase</fullName>
        <ecNumber evidence="4 7">1.20.4.1</ecNumber>
    </recommendedName>
</protein>
<gene>
    <name evidence="8" type="primary">arsC</name>
    <name evidence="8" type="ORF">PQU92_07920</name>
</gene>
<accession>A0ABT5HT02</accession>
<dbReference type="PANTHER" id="PTHR30041:SF5">
    <property type="entry name" value="ARSENATE REDUCTASE-RELATED"/>
    <property type="match status" value="1"/>
</dbReference>
<dbReference type="CDD" id="cd03034">
    <property type="entry name" value="ArsC_ArsC"/>
    <property type="match status" value="1"/>
</dbReference>
<name>A0ABT5HT02_9CAUL</name>
<dbReference type="SUPFAM" id="SSF52833">
    <property type="entry name" value="Thioredoxin-like"/>
    <property type="match status" value="1"/>
</dbReference>
<evidence type="ECO:0000256" key="1">
    <source>
        <dbReference type="ARBA" id="ARBA00007198"/>
    </source>
</evidence>
<dbReference type="RefSeq" id="WP_272747676.1">
    <property type="nucleotide sequence ID" value="NZ_JAQQKX010000005.1"/>
</dbReference>
<organism evidence="8 9">
    <name type="scientific">Asticcacaulis aquaticus</name>
    <dbReference type="NCBI Taxonomy" id="2984212"/>
    <lineage>
        <taxon>Bacteria</taxon>
        <taxon>Pseudomonadati</taxon>
        <taxon>Pseudomonadota</taxon>
        <taxon>Alphaproteobacteria</taxon>
        <taxon>Caulobacterales</taxon>
        <taxon>Caulobacteraceae</taxon>
        <taxon>Asticcacaulis</taxon>
    </lineage>
</organism>
<evidence type="ECO:0000256" key="7">
    <source>
        <dbReference type="RuleBase" id="RU362029"/>
    </source>
</evidence>
<evidence type="ECO:0000313" key="9">
    <source>
        <dbReference type="Proteomes" id="UP001214854"/>
    </source>
</evidence>
<evidence type="ECO:0000256" key="2">
    <source>
        <dbReference type="ARBA" id="ARBA00022849"/>
    </source>
</evidence>
<proteinExistence type="inferred from homology"/>
<evidence type="ECO:0000256" key="5">
    <source>
        <dbReference type="ARBA" id="ARBA00039879"/>
    </source>
</evidence>
<dbReference type="PANTHER" id="PTHR30041">
    <property type="entry name" value="ARSENATE REDUCTASE"/>
    <property type="match status" value="1"/>
</dbReference>
<dbReference type="Pfam" id="PF03960">
    <property type="entry name" value="ArsC"/>
    <property type="match status" value="1"/>
</dbReference>
<reference evidence="8 9" key="1">
    <citation type="submission" date="2023-01" db="EMBL/GenBank/DDBJ databases">
        <title>Novel species of the genus Asticcacaulis isolated from rivers.</title>
        <authorList>
            <person name="Lu H."/>
        </authorList>
    </citation>
    <scope>NUCLEOTIDE SEQUENCE [LARGE SCALE GENOMIC DNA]</scope>
    <source>
        <strain evidence="8 9">BYS171W</strain>
    </source>
</reference>
<dbReference type="EC" id="1.20.4.1" evidence="4 7"/>